<reference evidence="2 3" key="1">
    <citation type="journal article" date="2019" name="Emerg. Microbes Infect.">
        <title>Comprehensive subspecies identification of 175 nontuberculous mycobacteria species based on 7547 genomic profiles.</title>
        <authorList>
            <person name="Matsumoto Y."/>
            <person name="Kinjo T."/>
            <person name="Motooka D."/>
            <person name="Nabeya D."/>
            <person name="Jung N."/>
            <person name="Uechi K."/>
            <person name="Horii T."/>
            <person name="Iida T."/>
            <person name="Fujita J."/>
            <person name="Nakamura S."/>
        </authorList>
    </citation>
    <scope>NUCLEOTIDE SEQUENCE [LARGE SCALE GENOMIC DNA]</scope>
    <source>
        <strain evidence="2 3">JCM 6399</strain>
    </source>
</reference>
<accession>A0A9W4FEQ7</accession>
<dbReference type="RefSeq" id="WP_163728771.1">
    <property type="nucleotide sequence ID" value="NZ_AP022601.1"/>
</dbReference>
<evidence type="ECO:0000313" key="2">
    <source>
        <dbReference type="EMBL" id="BBY92169.1"/>
    </source>
</evidence>
<dbReference type="InterPro" id="IPR036513">
    <property type="entry name" value="STAS_dom_sf"/>
</dbReference>
<feature type="domain" description="STAS" evidence="1">
    <location>
        <begin position="3"/>
        <end position="119"/>
    </location>
</feature>
<dbReference type="SUPFAM" id="SSF52091">
    <property type="entry name" value="SpoIIaa-like"/>
    <property type="match status" value="1"/>
</dbReference>
<dbReference type="Proteomes" id="UP000465785">
    <property type="component" value="Chromosome"/>
</dbReference>
<evidence type="ECO:0000259" key="1">
    <source>
        <dbReference type="PROSITE" id="PS50801"/>
    </source>
</evidence>
<dbReference type="InterPro" id="IPR002645">
    <property type="entry name" value="STAS_dom"/>
</dbReference>
<organism evidence="2 3">
    <name type="scientific">Mycobacterium gallinarum</name>
    <dbReference type="NCBI Taxonomy" id="39689"/>
    <lineage>
        <taxon>Bacteria</taxon>
        <taxon>Bacillati</taxon>
        <taxon>Actinomycetota</taxon>
        <taxon>Actinomycetes</taxon>
        <taxon>Mycobacteriales</taxon>
        <taxon>Mycobacteriaceae</taxon>
        <taxon>Mycobacterium</taxon>
    </lineage>
</organism>
<dbReference type="Pfam" id="PF01740">
    <property type="entry name" value="STAS"/>
    <property type="match status" value="1"/>
</dbReference>
<keyword evidence="3" id="KW-1185">Reference proteome</keyword>
<gene>
    <name evidence="2" type="ORF">MGALJ_18380</name>
</gene>
<dbReference type="KEGG" id="mgau:MGALJ_18380"/>
<dbReference type="EMBL" id="AP022601">
    <property type="protein sequence ID" value="BBY92169.1"/>
    <property type="molecule type" value="Genomic_DNA"/>
</dbReference>
<evidence type="ECO:0000313" key="3">
    <source>
        <dbReference type="Proteomes" id="UP000465785"/>
    </source>
</evidence>
<sequence>MNLTLTSDSTSQSAILHIDGDVEYTTASALVEAAGKLLADHPVLRDLHLDCAQMTLCDSAGISALLTIHLRTSAAGVHLHLDRRPDFLERLLDITGILEHLTAAPNVRSRRRADAVDMADESGVV</sequence>
<dbReference type="Gene3D" id="3.30.750.24">
    <property type="entry name" value="STAS domain"/>
    <property type="match status" value="1"/>
</dbReference>
<dbReference type="PROSITE" id="PS50801">
    <property type="entry name" value="STAS"/>
    <property type="match status" value="1"/>
</dbReference>
<name>A0A9W4FEQ7_9MYCO</name>
<dbReference type="CDD" id="cd07043">
    <property type="entry name" value="STAS_anti-anti-sigma_factors"/>
    <property type="match status" value="1"/>
</dbReference>
<dbReference type="AlphaFoldDB" id="A0A9W4FEQ7"/>
<protein>
    <submittedName>
        <fullName evidence="2">Anti-sigma factor antagonist</fullName>
    </submittedName>
</protein>
<proteinExistence type="predicted"/>